<name>A0A7R9HCD1_TIMPO</name>
<sequence length="155" mass="17586">MTLLVGRDLASRFGRLYYVDYWSLWCDGTLPRVHLDPDNWAPPNGRAQLDACELGTGKAGRQDPSTPLPIDTGFLVNSRGCRIPAMDPFDRHVQRFIYREEPPNCAKERPPPLVGSNLTALFVIESALPYYNVSDVAQLDCCYQPFWRVRENKVA</sequence>
<evidence type="ECO:0000313" key="1">
    <source>
        <dbReference type="EMBL" id="CAD7417003.1"/>
    </source>
</evidence>
<organism evidence="1">
    <name type="scientific">Timema poppense</name>
    <name type="common">Walking stick</name>
    <dbReference type="NCBI Taxonomy" id="170557"/>
    <lineage>
        <taxon>Eukaryota</taxon>
        <taxon>Metazoa</taxon>
        <taxon>Ecdysozoa</taxon>
        <taxon>Arthropoda</taxon>
        <taxon>Hexapoda</taxon>
        <taxon>Insecta</taxon>
        <taxon>Pterygota</taxon>
        <taxon>Neoptera</taxon>
        <taxon>Polyneoptera</taxon>
        <taxon>Phasmatodea</taxon>
        <taxon>Timematodea</taxon>
        <taxon>Timematoidea</taxon>
        <taxon>Timematidae</taxon>
        <taxon>Timema</taxon>
    </lineage>
</organism>
<proteinExistence type="predicted"/>
<gene>
    <name evidence="1" type="ORF">TPSB3V08_LOCUS11454</name>
</gene>
<protein>
    <submittedName>
        <fullName evidence="1">Uncharacterized protein</fullName>
    </submittedName>
</protein>
<accession>A0A7R9HCD1</accession>
<reference evidence="1" key="1">
    <citation type="submission" date="2020-11" db="EMBL/GenBank/DDBJ databases">
        <authorList>
            <person name="Tran Van P."/>
        </authorList>
    </citation>
    <scope>NUCLEOTIDE SEQUENCE</scope>
</reference>
<dbReference type="AlphaFoldDB" id="A0A7R9HCD1"/>
<dbReference type="EMBL" id="OD012471">
    <property type="protein sequence ID" value="CAD7417003.1"/>
    <property type="molecule type" value="Genomic_DNA"/>
</dbReference>